<comment type="caution">
    <text evidence="1">The sequence shown here is derived from an EMBL/GenBank/DDBJ whole genome shotgun (WGS) entry which is preliminary data.</text>
</comment>
<dbReference type="STRING" id="1111738.GCA_000427905_01809"/>
<reference evidence="1" key="1">
    <citation type="submission" date="2018-05" db="EMBL/GenBank/DDBJ databases">
        <authorList>
            <person name="Lanie J.A."/>
            <person name="Ng W.-L."/>
            <person name="Kazmierczak K.M."/>
            <person name="Andrzejewski T.M."/>
            <person name="Davidsen T.M."/>
            <person name="Wayne K.J."/>
            <person name="Tettelin H."/>
            <person name="Glass J.I."/>
            <person name="Rusch D."/>
            <person name="Podicherti R."/>
            <person name="Tsui H.-C.T."/>
            <person name="Winkler M.E."/>
        </authorList>
    </citation>
    <scope>NUCLEOTIDE SEQUENCE</scope>
    <source>
        <strain evidence="1">ZC4RG45</strain>
    </source>
</reference>
<name>A0A2W4JRY1_9PSEU</name>
<dbReference type="Pfam" id="PF10977">
    <property type="entry name" value="DUF2797"/>
    <property type="match status" value="1"/>
</dbReference>
<sequence>MVSGLSGRPGICGGTREVVTVRLQCLESGIAPAGSDGSTADAVDAARRCVGIGWRLGKPRLIVTGGEDLPLDLGTPFAVQLGDERRCIGTWHRDGRRPCPFGHRIDPEATSPQCRPCAAADPGKAVARDTVLDNRRYHLYLAWFGPGLVKVGICAVHRGLSRLHEQGALASTWLASGEHGPIRRMERAIAEAGIAVERYRHDKKVSAWWAYSTPERRHNELSAAHQRAQAIPDWPEGVDLAPCLVVDHTHLYGLADLPLGLDRAEALQPGAVAAGRLCSVVGSNLVLDNANGPVVIDARLLAGWPIEPVDAGTESGVERASLRASAQQALF</sequence>
<dbReference type="EMBL" id="QGUI01000032">
    <property type="protein sequence ID" value="PZN01162.1"/>
    <property type="molecule type" value="Genomic_DNA"/>
</dbReference>
<accession>A0A2W4JRY1</accession>
<evidence type="ECO:0000313" key="1">
    <source>
        <dbReference type="EMBL" id="PZN01162.1"/>
    </source>
</evidence>
<gene>
    <name evidence="1" type="ORF">DIU77_01555</name>
</gene>
<protein>
    <submittedName>
        <fullName evidence="1">DUF2797 domain-containing protein</fullName>
    </submittedName>
</protein>
<organism evidence="1">
    <name type="scientific">Thermocrispum agreste</name>
    <dbReference type="NCBI Taxonomy" id="37925"/>
    <lineage>
        <taxon>Bacteria</taxon>
        <taxon>Bacillati</taxon>
        <taxon>Actinomycetota</taxon>
        <taxon>Actinomycetes</taxon>
        <taxon>Pseudonocardiales</taxon>
        <taxon>Pseudonocardiaceae</taxon>
        <taxon>Thermocrispum</taxon>
    </lineage>
</organism>
<dbReference type="AlphaFoldDB" id="A0A2W4JRY1"/>
<dbReference type="InterPro" id="IPR021246">
    <property type="entry name" value="DUF2797"/>
</dbReference>
<proteinExistence type="predicted"/>